<accession>A0ABR4P3T2</accession>
<feature type="domain" description="PAC" evidence="5">
    <location>
        <begin position="281"/>
        <end position="334"/>
    </location>
</feature>
<dbReference type="EMBL" id="JBFCZG010000010">
    <property type="protein sequence ID" value="KAL3417741.1"/>
    <property type="molecule type" value="Genomic_DNA"/>
</dbReference>
<evidence type="ECO:0000256" key="4">
    <source>
        <dbReference type="SAM" id="MobiDB-lite"/>
    </source>
</evidence>
<dbReference type="PROSITE" id="PS50113">
    <property type="entry name" value="PAC"/>
    <property type="match status" value="1"/>
</dbReference>
<dbReference type="InterPro" id="IPR000014">
    <property type="entry name" value="PAS"/>
</dbReference>
<evidence type="ECO:0000313" key="6">
    <source>
        <dbReference type="EMBL" id="KAL3417741.1"/>
    </source>
</evidence>
<reference evidence="6 7" key="1">
    <citation type="submission" date="2024-06" db="EMBL/GenBank/DDBJ databases">
        <title>Complete genome of Phlyctema vagabunda strain 19-DSS-EL-015.</title>
        <authorList>
            <person name="Fiorenzani C."/>
        </authorList>
    </citation>
    <scope>NUCLEOTIDE SEQUENCE [LARGE SCALE GENOMIC DNA]</scope>
    <source>
        <strain evidence="6 7">19-DSS-EL-015</strain>
    </source>
</reference>
<feature type="region of interest" description="Disordered" evidence="4">
    <location>
        <begin position="651"/>
        <end position="676"/>
    </location>
</feature>
<evidence type="ECO:0000256" key="1">
    <source>
        <dbReference type="ARBA" id="ARBA00022630"/>
    </source>
</evidence>
<keyword evidence="2" id="KW-0288">FMN</keyword>
<name>A0ABR4P3T2_9HELO</name>
<keyword evidence="7" id="KW-1185">Reference proteome</keyword>
<keyword evidence="1" id="KW-0285">Flavoprotein</keyword>
<evidence type="ECO:0000259" key="5">
    <source>
        <dbReference type="PROSITE" id="PS50113"/>
    </source>
</evidence>
<dbReference type="Pfam" id="PF13426">
    <property type="entry name" value="PAS_9"/>
    <property type="match status" value="1"/>
</dbReference>
<dbReference type="SUPFAM" id="SSF55785">
    <property type="entry name" value="PYP-like sensor domain (PAS domain)"/>
    <property type="match status" value="1"/>
</dbReference>
<evidence type="ECO:0000313" key="7">
    <source>
        <dbReference type="Proteomes" id="UP001629113"/>
    </source>
</evidence>
<dbReference type="Gene3D" id="3.30.450.20">
    <property type="entry name" value="PAS domain"/>
    <property type="match status" value="1"/>
</dbReference>
<protein>
    <recommendedName>
        <fullName evidence="5">PAC domain-containing protein</fullName>
    </recommendedName>
</protein>
<dbReference type="PANTHER" id="PTHR47429">
    <property type="entry name" value="PROTEIN TWIN LOV 1"/>
    <property type="match status" value="1"/>
</dbReference>
<keyword evidence="3" id="KW-0157">Chromophore</keyword>
<evidence type="ECO:0000256" key="2">
    <source>
        <dbReference type="ARBA" id="ARBA00022643"/>
    </source>
</evidence>
<comment type="caution">
    <text evidence="6">The sequence shown here is derived from an EMBL/GenBank/DDBJ whole genome shotgun (WGS) entry which is preliminary data.</text>
</comment>
<organism evidence="6 7">
    <name type="scientific">Phlyctema vagabunda</name>
    <dbReference type="NCBI Taxonomy" id="108571"/>
    <lineage>
        <taxon>Eukaryota</taxon>
        <taxon>Fungi</taxon>
        <taxon>Dikarya</taxon>
        <taxon>Ascomycota</taxon>
        <taxon>Pezizomycotina</taxon>
        <taxon>Leotiomycetes</taxon>
        <taxon>Helotiales</taxon>
        <taxon>Dermateaceae</taxon>
        <taxon>Phlyctema</taxon>
    </lineage>
</organism>
<dbReference type="InterPro" id="IPR035965">
    <property type="entry name" value="PAS-like_dom_sf"/>
</dbReference>
<dbReference type="PANTHER" id="PTHR47429:SF9">
    <property type="entry name" value="PAS DOMAIN-CONTAINING PROTEIN"/>
    <property type="match status" value="1"/>
</dbReference>
<dbReference type="InterPro" id="IPR000700">
    <property type="entry name" value="PAS-assoc_C"/>
</dbReference>
<feature type="region of interest" description="Disordered" evidence="4">
    <location>
        <begin position="1"/>
        <end position="55"/>
    </location>
</feature>
<feature type="region of interest" description="Disordered" evidence="4">
    <location>
        <begin position="591"/>
        <end position="610"/>
    </location>
</feature>
<dbReference type="Proteomes" id="UP001629113">
    <property type="component" value="Unassembled WGS sequence"/>
</dbReference>
<proteinExistence type="predicted"/>
<evidence type="ECO:0000256" key="3">
    <source>
        <dbReference type="ARBA" id="ARBA00022991"/>
    </source>
</evidence>
<gene>
    <name evidence="6" type="ORF">PVAG01_10751</name>
</gene>
<sequence length="676" mass="74633">MIASYVEPHSRRSSPTIHSPRLSLIPNPPPLTISGPDLAMDETSSSEGSLKRQSEAPDADEAAFFDLQPPQSLASNVNIENQVKRLFSVEHLHFILGDHTIFPRFSAFLNRYRPYLVPTLVRYLEMRKVAKAIEYANAVARKIRWPSQSDHYKFSSLGAASTNTRFDDFASKELLLLANEALPAFCTYTLIDTVVDCVARDITGQGIPVFRELVGELAEVFCLTDPSKHDNPIIYASEEFHKTTQYGTTYAIDRNCRFLQGPGTDKNCTLRLAQAIARGEESMETVLNYRRDGSPFVNLLMCAPLHDDKGILRYFIGAQVDVTGLVEEGRGIESFRALLHKDDQERVAELATSKSSTDKKGSWYTNRSQEPLDRLQELSSMFSQEESEMVLKNSRCADSFADTASTESNGISMSVKNRNQSKRIIDGEPMPADIGSSLSQLNLGNGARSSSLPGVYRHYLLVRPYPSLQIIFVSPSLRLPGILRTHLFSKLGGPTQTMAALEDAFRDGASVTAKVLWLPKNSQTHDRGRGLAEVKPKFIRCTPLLGSDDRVGVWMVILVPVDTEGAYGGPRGLEVIDDMAAERRRMGLMSASRSVSRLPSRAGSRGGESINGDYDGGFGLRGKTSYRTLNLTGTRGPADDDSYLYAEYLRGSSSTGGSREEVAARRARRDTPMSGI</sequence>